<reference evidence="1 2" key="1">
    <citation type="journal article" date="2022" name="bioRxiv">
        <title>The genome of the oomycete Peronosclerospora sorghi, a cosmopolitan pathogen of maize and sorghum, is inflated with dispersed pseudogenes.</title>
        <authorList>
            <person name="Fletcher K."/>
            <person name="Martin F."/>
            <person name="Isakeit T."/>
            <person name="Cavanaugh K."/>
            <person name="Magill C."/>
            <person name="Michelmore R."/>
        </authorList>
    </citation>
    <scope>NUCLEOTIDE SEQUENCE [LARGE SCALE GENOMIC DNA]</scope>
    <source>
        <strain evidence="1">P6</strain>
    </source>
</reference>
<accession>A0ACC0WK84</accession>
<keyword evidence="2" id="KW-1185">Reference proteome</keyword>
<name>A0ACC0WK84_9STRA</name>
<comment type="caution">
    <text evidence="1">The sequence shown here is derived from an EMBL/GenBank/DDBJ whole genome shotgun (WGS) entry which is preliminary data.</text>
</comment>
<proteinExistence type="predicted"/>
<dbReference type="Proteomes" id="UP001163321">
    <property type="component" value="Chromosome 12"/>
</dbReference>
<evidence type="ECO:0000313" key="1">
    <source>
        <dbReference type="EMBL" id="KAI9919007.1"/>
    </source>
</evidence>
<sequence length="81" mass="8873">MSRSTFLHQPEAVMRRMGIEKGGFGEAKSAVLLVAPLEFIKAVWSTFGVALNGIEQMIVVLHVKTNIGVIFIARMSRNTGI</sequence>
<gene>
    <name evidence="1" type="ORF">PsorP6_011635</name>
</gene>
<evidence type="ECO:0000313" key="2">
    <source>
        <dbReference type="Proteomes" id="UP001163321"/>
    </source>
</evidence>
<organism evidence="1 2">
    <name type="scientific">Peronosclerospora sorghi</name>
    <dbReference type="NCBI Taxonomy" id="230839"/>
    <lineage>
        <taxon>Eukaryota</taxon>
        <taxon>Sar</taxon>
        <taxon>Stramenopiles</taxon>
        <taxon>Oomycota</taxon>
        <taxon>Peronosporomycetes</taxon>
        <taxon>Peronosporales</taxon>
        <taxon>Peronosporaceae</taxon>
        <taxon>Peronosclerospora</taxon>
    </lineage>
</organism>
<dbReference type="EMBL" id="CM047591">
    <property type="protein sequence ID" value="KAI9919007.1"/>
    <property type="molecule type" value="Genomic_DNA"/>
</dbReference>
<protein>
    <submittedName>
        <fullName evidence="1">Uncharacterized protein</fullName>
    </submittedName>
</protein>